<name>A0A382XD43_9ZZZZ</name>
<evidence type="ECO:0000256" key="2">
    <source>
        <dbReference type="ARBA" id="ARBA00012694"/>
    </source>
</evidence>
<protein>
    <recommendedName>
        <fullName evidence="2">3-deoxy-7-phosphoheptulonate synthase</fullName>
        <ecNumber evidence="2">2.5.1.54</ecNumber>
    </recommendedName>
</protein>
<dbReference type="GO" id="GO:0003849">
    <property type="term" value="F:3-deoxy-7-phosphoheptulonate synthase activity"/>
    <property type="evidence" value="ECO:0007669"/>
    <property type="project" value="UniProtKB-EC"/>
</dbReference>
<proteinExistence type="inferred from homology"/>
<dbReference type="GO" id="GO:0009073">
    <property type="term" value="P:aromatic amino acid family biosynthetic process"/>
    <property type="evidence" value="ECO:0007669"/>
    <property type="project" value="InterPro"/>
</dbReference>
<dbReference type="Gene3D" id="3.20.20.70">
    <property type="entry name" value="Aldolase class I"/>
    <property type="match status" value="1"/>
</dbReference>
<dbReference type="PANTHER" id="PTHR21337:SF0">
    <property type="entry name" value="PHOSPHO-2-DEHYDRO-3-DEOXYHEPTONATE ALDOLASE"/>
    <property type="match status" value="1"/>
</dbReference>
<dbReference type="PANTHER" id="PTHR21337">
    <property type="entry name" value="PHOSPHO-2-DEHYDRO-3-DEOXYHEPTONATE ALDOLASE 1, 2"/>
    <property type="match status" value="1"/>
</dbReference>
<keyword evidence="3" id="KW-0808">Transferase</keyword>
<organism evidence="5">
    <name type="scientific">marine metagenome</name>
    <dbReference type="NCBI Taxonomy" id="408172"/>
    <lineage>
        <taxon>unclassified sequences</taxon>
        <taxon>metagenomes</taxon>
        <taxon>ecological metagenomes</taxon>
    </lineage>
</organism>
<dbReference type="SUPFAM" id="SSF51569">
    <property type="entry name" value="Aldolase"/>
    <property type="match status" value="1"/>
</dbReference>
<evidence type="ECO:0000256" key="1">
    <source>
        <dbReference type="ARBA" id="ARBA00008911"/>
    </source>
</evidence>
<feature type="compositionally biased region" description="Polar residues" evidence="4">
    <location>
        <begin position="1"/>
        <end position="15"/>
    </location>
</feature>
<dbReference type="Pfam" id="PF01474">
    <property type="entry name" value="DAHP_synth_2"/>
    <property type="match status" value="1"/>
</dbReference>
<dbReference type="AlphaFoldDB" id="A0A382XD43"/>
<evidence type="ECO:0000256" key="3">
    <source>
        <dbReference type="ARBA" id="ARBA00022679"/>
    </source>
</evidence>
<sequence length="121" mass="13358">MGNIWTPESWQSRKAAQQPEWGTPDAYTKVIQEITHYPPLVFSGEVQALKQLLAEAAQGNGFLIQGGDCAETFKEFRADTIRDKLKILLQMSVVLTYGASCNVVKVGRIAGQFAKPRSSQT</sequence>
<feature type="non-terminal residue" evidence="5">
    <location>
        <position position="121"/>
    </location>
</feature>
<comment type="similarity">
    <text evidence="1">Belongs to the class-II DAHP synthase family.</text>
</comment>
<dbReference type="InterPro" id="IPR002480">
    <property type="entry name" value="DAHP_synth_2"/>
</dbReference>
<dbReference type="EMBL" id="UINC01166897">
    <property type="protein sequence ID" value="SVD69096.1"/>
    <property type="molecule type" value="Genomic_DNA"/>
</dbReference>
<accession>A0A382XD43</accession>
<evidence type="ECO:0000313" key="5">
    <source>
        <dbReference type="EMBL" id="SVD69096.1"/>
    </source>
</evidence>
<evidence type="ECO:0000256" key="4">
    <source>
        <dbReference type="SAM" id="MobiDB-lite"/>
    </source>
</evidence>
<reference evidence="5" key="1">
    <citation type="submission" date="2018-05" db="EMBL/GenBank/DDBJ databases">
        <authorList>
            <person name="Lanie J.A."/>
            <person name="Ng W.-L."/>
            <person name="Kazmierczak K.M."/>
            <person name="Andrzejewski T.M."/>
            <person name="Davidsen T.M."/>
            <person name="Wayne K.J."/>
            <person name="Tettelin H."/>
            <person name="Glass J.I."/>
            <person name="Rusch D."/>
            <person name="Podicherti R."/>
            <person name="Tsui H.-C.T."/>
            <person name="Winkler M.E."/>
        </authorList>
    </citation>
    <scope>NUCLEOTIDE SEQUENCE</scope>
</reference>
<dbReference type="EC" id="2.5.1.54" evidence="2"/>
<dbReference type="InterPro" id="IPR013785">
    <property type="entry name" value="Aldolase_TIM"/>
</dbReference>
<feature type="region of interest" description="Disordered" evidence="4">
    <location>
        <begin position="1"/>
        <end position="21"/>
    </location>
</feature>
<gene>
    <name evidence="5" type="ORF">METZ01_LOCUS421950</name>
</gene>